<protein>
    <submittedName>
        <fullName evidence="2">ATP-grasp domain-containing protein</fullName>
    </submittedName>
</protein>
<reference evidence="2" key="1">
    <citation type="submission" date="2023-12" db="EMBL/GenBank/DDBJ databases">
        <title>Molecular genomic analyses of Enterococcus cecorum from sepsis oubreaks in broilers.</title>
        <authorList>
            <person name="Rhoads D."/>
            <person name="Alrubaye A."/>
        </authorList>
    </citation>
    <scope>NUCLEOTIDE SEQUENCE</scope>
    <source>
        <strain evidence="2">1755</strain>
    </source>
</reference>
<dbReference type="Pfam" id="PF14243">
    <property type="entry name" value="R2K_3"/>
    <property type="match status" value="1"/>
</dbReference>
<accession>A0AAW9JZ57</accession>
<dbReference type="AlphaFoldDB" id="A0AAW9JZ57"/>
<dbReference type="RefSeq" id="WP_244469826.1">
    <property type="nucleotide sequence ID" value="NZ_CP010059.1"/>
</dbReference>
<name>A0AAW9JZ57_9ENTE</name>
<dbReference type="InterPro" id="IPR025643">
    <property type="entry name" value="R2K_3"/>
</dbReference>
<evidence type="ECO:0000313" key="2">
    <source>
        <dbReference type="EMBL" id="MDZ5598311.1"/>
    </source>
</evidence>
<dbReference type="EMBL" id="JAXOGL010000014">
    <property type="protein sequence ID" value="MDZ5598311.1"/>
    <property type="molecule type" value="Genomic_DNA"/>
</dbReference>
<organism evidence="2 3">
    <name type="scientific">Enterococcus cecorum</name>
    <dbReference type="NCBI Taxonomy" id="44008"/>
    <lineage>
        <taxon>Bacteria</taxon>
        <taxon>Bacillati</taxon>
        <taxon>Bacillota</taxon>
        <taxon>Bacilli</taxon>
        <taxon>Lactobacillales</taxon>
        <taxon>Enterococcaceae</taxon>
        <taxon>Enterococcus</taxon>
    </lineage>
</organism>
<feature type="domain" description="ATP-grasp" evidence="1">
    <location>
        <begin position="133"/>
        <end position="277"/>
    </location>
</feature>
<sequence length="279" mass="32607">MDYIIFPSDYFDGKQVEAEYLSEYQACQTEIQAFIFNYEKFFEENRLILNQVNFTPGSAIYRGWMMTPKQYQSFYSQLRDKYQIELLTSPEQYEQFHLFPNIYPELIEDTPKMLTFPLGTKVDIEKIRSQMSAFMIKDYVKSAKGTELPSRISSAISQQQLDEYLEIFYRYRGKLLTGGICIKEYVELKTLNGRHNEYRVFYVNGKMICIAESVANDEFTTQPPRELVEKYQYLPSPFYTVDYAELADGSWIVIEAGDGQVSGLSDHQDRVAFMSSLCN</sequence>
<comment type="caution">
    <text evidence="2">The sequence shown here is derived from an EMBL/GenBank/DDBJ whole genome shotgun (WGS) entry which is preliminary data.</text>
</comment>
<proteinExistence type="predicted"/>
<dbReference type="Proteomes" id="UP001290582">
    <property type="component" value="Unassembled WGS sequence"/>
</dbReference>
<evidence type="ECO:0000313" key="3">
    <source>
        <dbReference type="Proteomes" id="UP001290582"/>
    </source>
</evidence>
<gene>
    <name evidence="2" type="ORF">U1294_08785</name>
</gene>
<evidence type="ECO:0000259" key="1">
    <source>
        <dbReference type="Pfam" id="PF14243"/>
    </source>
</evidence>